<accession>A0A7D5UKS6</accession>
<protein>
    <submittedName>
        <fullName evidence="1">Uncharacterized protein</fullName>
    </submittedName>
</protein>
<dbReference type="Proteomes" id="UP000266778">
    <property type="component" value="Plasmid pAeca2"/>
</dbReference>
<organism evidence="1 2">
    <name type="scientific">Aeromonas caviae</name>
    <name type="common">Aeromonas punctata</name>
    <dbReference type="NCBI Taxonomy" id="648"/>
    <lineage>
        <taxon>Bacteria</taxon>
        <taxon>Pseudomonadati</taxon>
        <taxon>Pseudomonadota</taxon>
        <taxon>Gammaproteobacteria</taxon>
        <taxon>Aeromonadales</taxon>
        <taxon>Aeromonadaceae</taxon>
        <taxon>Aeromonas</taxon>
    </lineage>
</organism>
<evidence type="ECO:0000313" key="2">
    <source>
        <dbReference type="Proteomes" id="UP000266778"/>
    </source>
</evidence>
<evidence type="ECO:0000313" key="1">
    <source>
        <dbReference type="EMBL" id="QLI60540.1"/>
    </source>
</evidence>
<dbReference type="EMBL" id="CP039628">
    <property type="protein sequence ID" value="QLI60540.1"/>
    <property type="molecule type" value="Genomic_DNA"/>
</dbReference>
<keyword evidence="1" id="KW-0614">Plasmid</keyword>
<name>A0A7D5UKS6_AERCA</name>
<proteinExistence type="predicted"/>
<reference evidence="1 2" key="1">
    <citation type="submission" date="2019-04" db="EMBL/GenBank/DDBJ databases">
        <title>Novel transposon Tn6433 variants accelerate the dissemination of tet(E) in Aeromonas under oxytetracycline stresses.</title>
        <authorList>
            <person name="Shi Y."/>
            <person name="Tian Z."/>
            <person name="Zhang Y."/>
            <person name="Zhang H."/>
            <person name="Yang M."/>
        </authorList>
    </citation>
    <scope>NUCLEOTIDE SEQUENCE [LARGE SCALE GENOMIC DNA]</scope>
    <source>
        <strain evidence="1 2">T25-39</strain>
        <plasmid evidence="2">paeca2</plasmid>
    </source>
</reference>
<sequence>MATAPKKPPYKPPLKRYVDASAEHLPLPPLCYKDDVKAYKERSRGLPVAWRDKVASKYAAIFMITMHDQSIPEIRRLNKARFNANSWLREFTKNQSSL</sequence>
<dbReference type="AlphaFoldDB" id="A0A7D5UKS6"/>
<geneLocation type="plasmid" evidence="2">
    <name>paeca2</name>
</geneLocation>
<gene>
    <name evidence="1" type="ORF">C1C91_23530</name>
</gene>